<dbReference type="Proteomes" id="UP000237819">
    <property type="component" value="Unassembled WGS sequence"/>
</dbReference>
<comment type="caution">
    <text evidence="1">The sequence shown here is derived from an EMBL/GenBank/DDBJ whole genome shotgun (WGS) entry which is preliminary data.</text>
</comment>
<reference evidence="1 2" key="1">
    <citation type="submission" date="2018-02" db="EMBL/GenBank/DDBJ databases">
        <title>Comparative genomes isolates from brazilian mangrove.</title>
        <authorList>
            <person name="Araujo J.E."/>
            <person name="Taketani R.G."/>
            <person name="Silva M.C.P."/>
            <person name="Loureco M.V."/>
            <person name="Andreote F.D."/>
        </authorList>
    </citation>
    <scope>NUCLEOTIDE SEQUENCE [LARGE SCALE GENOMIC DNA]</scope>
    <source>
        <strain evidence="1 2">Nap-Phe MGV</strain>
    </source>
</reference>
<evidence type="ECO:0000313" key="1">
    <source>
        <dbReference type="EMBL" id="PQO42219.1"/>
    </source>
</evidence>
<dbReference type="EMBL" id="PUHZ01000025">
    <property type="protein sequence ID" value="PQO42219.1"/>
    <property type="molecule type" value="Genomic_DNA"/>
</dbReference>
<protein>
    <submittedName>
        <fullName evidence="1">Uncharacterized protein</fullName>
    </submittedName>
</protein>
<organism evidence="1 2">
    <name type="scientific">Blastopirellula marina</name>
    <dbReference type="NCBI Taxonomy" id="124"/>
    <lineage>
        <taxon>Bacteria</taxon>
        <taxon>Pseudomonadati</taxon>
        <taxon>Planctomycetota</taxon>
        <taxon>Planctomycetia</taxon>
        <taxon>Pirellulales</taxon>
        <taxon>Pirellulaceae</taxon>
        <taxon>Blastopirellula</taxon>
    </lineage>
</organism>
<gene>
    <name evidence="1" type="ORF">C5Y93_28140</name>
</gene>
<sequence>MDGAGDIIVRLTWPCMPGRPVGGESAGKLQNVRPQLARILLRIGGLRQLEVFSVPFSAGRRAFSCSQGSYSELIGRDVIGLARFVLKTVLE</sequence>
<evidence type="ECO:0000313" key="2">
    <source>
        <dbReference type="Proteomes" id="UP000237819"/>
    </source>
</evidence>
<proteinExistence type="predicted"/>
<name>A0A2S8GCR4_9BACT</name>
<dbReference type="AlphaFoldDB" id="A0A2S8GCR4"/>
<accession>A0A2S8GCR4</accession>